<keyword evidence="3" id="KW-1185">Reference proteome</keyword>
<dbReference type="Proteomes" id="UP001279734">
    <property type="component" value="Unassembled WGS sequence"/>
</dbReference>
<name>A0AAD3SFG8_NEPGR</name>
<protein>
    <submittedName>
        <fullName evidence="2">Uncharacterized protein</fullName>
    </submittedName>
</protein>
<proteinExistence type="predicted"/>
<reference evidence="2" key="1">
    <citation type="submission" date="2023-05" db="EMBL/GenBank/DDBJ databases">
        <title>Nepenthes gracilis genome sequencing.</title>
        <authorList>
            <person name="Fukushima K."/>
        </authorList>
    </citation>
    <scope>NUCLEOTIDE SEQUENCE</scope>
    <source>
        <strain evidence="2">SING2019-196</strain>
    </source>
</reference>
<evidence type="ECO:0000313" key="3">
    <source>
        <dbReference type="Proteomes" id="UP001279734"/>
    </source>
</evidence>
<evidence type="ECO:0000313" key="2">
    <source>
        <dbReference type="EMBL" id="GMH09602.1"/>
    </source>
</evidence>
<comment type="caution">
    <text evidence="2">The sequence shown here is derived from an EMBL/GenBank/DDBJ whole genome shotgun (WGS) entry which is preliminary data.</text>
</comment>
<accession>A0AAD3SFG8</accession>
<evidence type="ECO:0000256" key="1">
    <source>
        <dbReference type="SAM" id="MobiDB-lite"/>
    </source>
</evidence>
<sequence length="70" mass="7280">MADKAAGVGAEKRPPGNQPGEVQHQGRNLPFCPVRVAIGGVAVGAVYSRKQPEATAVEAATADNTYRPHN</sequence>
<feature type="region of interest" description="Disordered" evidence="1">
    <location>
        <begin position="1"/>
        <end position="27"/>
    </location>
</feature>
<feature type="region of interest" description="Disordered" evidence="1">
    <location>
        <begin position="51"/>
        <end position="70"/>
    </location>
</feature>
<dbReference type="EMBL" id="BSYO01000009">
    <property type="protein sequence ID" value="GMH09602.1"/>
    <property type="molecule type" value="Genomic_DNA"/>
</dbReference>
<dbReference type="AlphaFoldDB" id="A0AAD3SFG8"/>
<gene>
    <name evidence="2" type="ORF">Nepgr_011443</name>
</gene>
<organism evidence="2 3">
    <name type="scientific">Nepenthes gracilis</name>
    <name type="common">Slender pitcher plant</name>
    <dbReference type="NCBI Taxonomy" id="150966"/>
    <lineage>
        <taxon>Eukaryota</taxon>
        <taxon>Viridiplantae</taxon>
        <taxon>Streptophyta</taxon>
        <taxon>Embryophyta</taxon>
        <taxon>Tracheophyta</taxon>
        <taxon>Spermatophyta</taxon>
        <taxon>Magnoliopsida</taxon>
        <taxon>eudicotyledons</taxon>
        <taxon>Gunneridae</taxon>
        <taxon>Pentapetalae</taxon>
        <taxon>Caryophyllales</taxon>
        <taxon>Nepenthaceae</taxon>
        <taxon>Nepenthes</taxon>
    </lineage>
</organism>